<evidence type="ECO:0000259" key="2">
    <source>
        <dbReference type="Pfam" id="PF02629"/>
    </source>
</evidence>
<dbReference type="Pfam" id="PF02629">
    <property type="entry name" value="CoA_binding"/>
    <property type="match status" value="1"/>
</dbReference>
<dbReference type="NCBIfam" id="NF004760">
    <property type="entry name" value="PRK06091.1"/>
    <property type="match status" value="1"/>
</dbReference>
<dbReference type="Pfam" id="PF00549">
    <property type="entry name" value="Ligase_CoA"/>
    <property type="match status" value="1"/>
</dbReference>
<evidence type="ECO:0000313" key="4">
    <source>
        <dbReference type="Proteomes" id="UP000515847"/>
    </source>
</evidence>
<keyword evidence="4" id="KW-1185">Reference proteome</keyword>
<dbReference type="GO" id="GO:0004775">
    <property type="term" value="F:succinate-CoA ligase (ADP-forming) activity"/>
    <property type="evidence" value="ECO:0007669"/>
    <property type="project" value="TreeGrafter"/>
</dbReference>
<sequence length="516" mass="54416">MVVKVIVKANAYFDSVTLMAISKKITERAGVFDAVVGMGTDLNKELIANVGMETPEVVKAGPNDLLIAVKAENETILAEAIQAVEEALVQRKGAKKAAEQVPKSLDGALNLAPESNLVVISLPGAYAAREVKKALENNLHVMLFSDNVSLEDEIALKKLAHEKGLLMMGPDCGTAIINHVPLCFANVVRPGNIGIVAASGTGTQEVTSLIDRFGGGISQVIGTGGRDLKAEVGGIMMLDGLKALEEDPATAVIVIISKPPAPQVAEKVLAAVKNGSKPKVVFFLGGDRSAIEKAGAIAGYNLEDTARKAVALALGKEIPTDCVCCVEDLAVVEREQAGMAPGQKYVRALYTGGTLCDEAMLVLQEDLGGIYSNIAFKPELMLEDTSKSKKHTAIDLGDDKFTVGRPHPMIDPTLRLSRLLQEARDPETAVILLDVVLGYGSHPDPAGILVPVIKEAKALAQAQGRYLSVVASICGTHKDPQNFTEQEAKLKEAGVVIASSNVKAAKLAGTIVKDRQ</sequence>
<dbReference type="GO" id="GO:0009361">
    <property type="term" value="C:succinate-CoA ligase complex (ADP-forming)"/>
    <property type="evidence" value="ECO:0007669"/>
    <property type="project" value="TreeGrafter"/>
</dbReference>
<dbReference type="AlphaFoldDB" id="A0A7G6E330"/>
<dbReference type="Proteomes" id="UP000515847">
    <property type="component" value="Chromosome"/>
</dbReference>
<dbReference type="SUPFAM" id="SSF52210">
    <property type="entry name" value="Succinyl-CoA synthetase domains"/>
    <property type="match status" value="2"/>
</dbReference>
<accession>A0A7G6E330</accession>
<reference evidence="3 4" key="1">
    <citation type="journal article" date="2019" name="Front. Microbiol.">
        <title>Thermoanaerosceptrum fracticalcis gen. nov. sp. nov., a Novel Fumarate-Fermenting Microorganism From a Deep Fractured Carbonate Aquifer of the US Great Basin.</title>
        <authorList>
            <person name="Hamilton-Brehm S.D."/>
            <person name="Stewart L.E."/>
            <person name="Zavarin M."/>
            <person name="Caldwell M."/>
            <person name="Lawson P.A."/>
            <person name="Onstott T.C."/>
            <person name="Grzymski J."/>
            <person name="Neveux I."/>
            <person name="Lollar B.S."/>
            <person name="Russell C.E."/>
            <person name="Moser D.P."/>
        </authorList>
    </citation>
    <scope>NUCLEOTIDE SEQUENCE [LARGE SCALE GENOMIC DNA]</scope>
    <source>
        <strain evidence="3 4">DRI-13</strain>
    </source>
</reference>
<feature type="domain" description="CoA-binding" evidence="2">
    <location>
        <begin position="190"/>
        <end position="285"/>
    </location>
</feature>
<dbReference type="GO" id="GO:0005829">
    <property type="term" value="C:cytosol"/>
    <property type="evidence" value="ECO:0007669"/>
    <property type="project" value="TreeGrafter"/>
</dbReference>
<dbReference type="PANTHER" id="PTHR11117">
    <property type="entry name" value="SUCCINYL-COA LIGASE SUBUNIT ALPHA"/>
    <property type="match status" value="1"/>
</dbReference>
<proteinExistence type="predicted"/>
<dbReference type="GO" id="GO:0006099">
    <property type="term" value="P:tricarboxylic acid cycle"/>
    <property type="evidence" value="ECO:0007669"/>
    <property type="project" value="TreeGrafter"/>
</dbReference>
<dbReference type="InterPro" id="IPR003781">
    <property type="entry name" value="CoA-bd"/>
</dbReference>
<dbReference type="Gene3D" id="3.40.50.720">
    <property type="entry name" value="NAD(P)-binding Rossmann-like Domain"/>
    <property type="match status" value="1"/>
</dbReference>
<dbReference type="InterPro" id="IPR005811">
    <property type="entry name" value="SUCC_ACL_C"/>
</dbReference>
<gene>
    <name evidence="3" type="primary">fdrA</name>
    <name evidence="3" type="ORF">BR63_09265</name>
</gene>
<dbReference type="KEGG" id="tfr:BR63_09265"/>
<protein>
    <submittedName>
        <fullName evidence="3">Acyl-CoA synthetase FdrA</fullName>
    </submittedName>
</protein>
<dbReference type="EMBL" id="CP045798">
    <property type="protein sequence ID" value="QNB46484.1"/>
    <property type="molecule type" value="Genomic_DNA"/>
</dbReference>
<dbReference type="Gene3D" id="3.40.50.261">
    <property type="entry name" value="Succinyl-CoA synthetase domains"/>
    <property type="match status" value="2"/>
</dbReference>
<organism evidence="3 4">
    <name type="scientific">Thermanaerosceptrum fracticalcis</name>
    <dbReference type="NCBI Taxonomy" id="1712410"/>
    <lineage>
        <taxon>Bacteria</taxon>
        <taxon>Bacillati</taxon>
        <taxon>Bacillota</taxon>
        <taxon>Clostridia</taxon>
        <taxon>Eubacteriales</taxon>
        <taxon>Peptococcaceae</taxon>
        <taxon>Thermanaerosceptrum</taxon>
    </lineage>
</organism>
<evidence type="ECO:0000259" key="1">
    <source>
        <dbReference type="Pfam" id="PF00549"/>
    </source>
</evidence>
<dbReference type="InterPro" id="IPR016102">
    <property type="entry name" value="Succinyl-CoA_synth-like"/>
</dbReference>
<dbReference type="RefSeq" id="WP_034422243.1">
    <property type="nucleotide sequence ID" value="NZ_CP045798.1"/>
</dbReference>
<dbReference type="GO" id="GO:0004776">
    <property type="term" value="F:succinate-CoA ligase (GDP-forming) activity"/>
    <property type="evidence" value="ECO:0007669"/>
    <property type="project" value="TreeGrafter"/>
</dbReference>
<dbReference type="PANTHER" id="PTHR11117:SF24">
    <property type="entry name" value="PROTEIN FDRA"/>
    <property type="match status" value="1"/>
</dbReference>
<dbReference type="OrthoDB" id="6193532at2"/>
<evidence type="ECO:0000313" key="3">
    <source>
        <dbReference type="EMBL" id="QNB46484.1"/>
    </source>
</evidence>
<name>A0A7G6E330_THEFR</name>
<feature type="domain" description="ATP-citrate synthase/succinyl-CoA ligase C-terminal" evidence="1">
    <location>
        <begin position="349"/>
        <end position="510"/>
    </location>
</feature>